<name>A0A1Q2MES3_9BACT</name>
<dbReference type="CDD" id="cd00408">
    <property type="entry name" value="DHDPS-like"/>
    <property type="match status" value="1"/>
</dbReference>
<dbReference type="AlphaFoldDB" id="A0A1Q2MES3"/>
<evidence type="ECO:0000256" key="1">
    <source>
        <dbReference type="ARBA" id="ARBA00023239"/>
    </source>
</evidence>
<accession>A0A1Q2MES3</accession>
<keyword evidence="7" id="KW-1185">Reference proteome</keyword>
<proteinExistence type="inferred from homology"/>
<dbReference type="PROSITE" id="PS00666">
    <property type="entry name" value="DHDPS_2"/>
    <property type="match status" value="1"/>
</dbReference>
<dbReference type="SUPFAM" id="SSF51569">
    <property type="entry name" value="Aldolase"/>
    <property type="match status" value="1"/>
</dbReference>
<evidence type="ECO:0000256" key="3">
    <source>
        <dbReference type="PIRNR" id="PIRNR001365"/>
    </source>
</evidence>
<dbReference type="Pfam" id="PF00701">
    <property type="entry name" value="DHDPS"/>
    <property type="match status" value="1"/>
</dbReference>
<dbReference type="Gene3D" id="3.20.20.70">
    <property type="entry name" value="Aldolase class I"/>
    <property type="match status" value="1"/>
</dbReference>
<protein>
    <submittedName>
        <fullName evidence="6">Putative 2-keto-3-deoxy-galactonate aldolase YagE</fullName>
        <ecNumber evidence="6">4.1.2.-</ecNumber>
    </submittedName>
</protein>
<dbReference type="GO" id="GO:0008747">
    <property type="term" value="F:N-acetylneuraminate lyase activity"/>
    <property type="evidence" value="ECO:0007669"/>
    <property type="project" value="TreeGrafter"/>
</dbReference>
<evidence type="ECO:0000256" key="5">
    <source>
        <dbReference type="PIRSR" id="PIRSR001365-2"/>
    </source>
</evidence>
<dbReference type="PIRSF" id="PIRSF001365">
    <property type="entry name" value="DHDPS"/>
    <property type="match status" value="1"/>
</dbReference>
<dbReference type="PANTHER" id="PTHR42849">
    <property type="entry name" value="N-ACETYLNEURAMINATE LYASE"/>
    <property type="match status" value="1"/>
</dbReference>
<dbReference type="InterPro" id="IPR013785">
    <property type="entry name" value="Aldolase_TIM"/>
</dbReference>
<evidence type="ECO:0000313" key="6">
    <source>
        <dbReference type="EMBL" id="AQQ71154.1"/>
    </source>
</evidence>
<feature type="binding site" evidence="5">
    <location>
        <position position="53"/>
    </location>
    <ligand>
        <name>pyruvate</name>
        <dbReference type="ChEBI" id="CHEBI:15361"/>
    </ligand>
</feature>
<gene>
    <name evidence="6" type="primary">yagE</name>
    <name evidence="6" type="ORF">SMSP2_01519</name>
</gene>
<organism evidence="6 7">
    <name type="scientific">Limihaloglobus sulfuriphilus</name>
    <dbReference type="NCBI Taxonomy" id="1851148"/>
    <lineage>
        <taxon>Bacteria</taxon>
        <taxon>Pseudomonadati</taxon>
        <taxon>Planctomycetota</taxon>
        <taxon>Phycisphaerae</taxon>
        <taxon>Sedimentisphaerales</taxon>
        <taxon>Sedimentisphaeraceae</taxon>
        <taxon>Limihaloglobus</taxon>
    </lineage>
</organism>
<dbReference type="InterPro" id="IPR002220">
    <property type="entry name" value="DapA-like"/>
</dbReference>
<dbReference type="Proteomes" id="UP000188181">
    <property type="component" value="Chromosome"/>
</dbReference>
<dbReference type="InterPro" id="IPR020625">
    <property type="entry name" value="Schiff_base-form_aldolases_AS"/>
</dbReference>
<evidence type="ECO:0000256" key="2">
    <source>
        <dbReference type="ARBA" id="ARBA00023270"/>
    </source>
</evidence>
<dbReference type="PANTHER" id="PTHR42849:SF1">
    <property type="entry name" value="N-ACETYLNEURAMINATE LYASE"/>
    <property type="match status" value="1"/>
</dbReference>
<dbReference type="GO" id="GO:0019262">
    <property type="term" value="P:N-acetylneuraminate catabolic process"/>
    <property type="evidence" value="ECO:0007669"/>
    <property type="project" value="TreeGrafter"/>
</dbReference>
<sequence length="307" mass="34022">MRKSNLMRPLKGIVPPMITPLLDRDTLDVEGLEKLIEHILGGGVHGLFILGTTGEAPSLSYDLRYELIKRTSKQVNGRVPLLVGVTDTSFSESIKLARFSAEQGADAAVLAPPYYFSQGQPELIEYIGHVTKELPLPLFLYNMPGCTKVHMDPETVMILSEYPRIIGLKDSSCDMMYFHKIRAMLKQNPEFAVLLGPEELLAESVLLGADGGVNGGANMFPSLYVALYNAAVKKDIDTVVELHKKVVQISMTIYSTGRYGSSVLKGIKCALGLMGVCNDFISEPFHRFRDPEREIIRKFLSEIKIDV</sequence>
<evidence type="ECO:0000313" key="7">
    <source>
        <dbReference type="Proteomes" id="UP000188181"/>
    </source>
</evidence>
<dbReference type="RefSeq" id="WP_222566299.1">
    <property type="nucleotide sequence ID" value="NZ_CP019646.1"/>
</dbReference>
<keyword evidence="1 3" id="KW-0456">Lyase</keyword>
<evidence type="ECO:0000256" key="4">
    <source>
        <dbReference type="PIRSR" id="PIRSR001365-1"/>
    </source>
</evidence>
<feature type="binding site" evidence="5">
    <location>
        <position position="213"/>
    </location>
    <ligand>
        <name>pyruvate</name>
        <dbReference type="ChEBI" id="CHEBI:15361"/>
    </ligand>
</feature>
<dbReference type="KEGG" id="pbas:SMSP2_01519"/>
<feature type="active site" description="Proton donor/acceptor" evidence="4">
    <location>
        <position position="141"/>
    </location>
</feature>
<comment type="similarity">
    <text evidence="3">Belongs to the DapA family.</text>
</comment>
<dbReference type="EC" id="4.1.2.-" evidence="6"/>
<dbReference type="STRING" id="1851148.SMSP2_01519"/>
<dbReference type="GO" id="GO:0005829">
    <property type="term" value="C:cytosol"/>
    <property type="evidence" value="ECO:0007669"/>
    <property type="project" value="TreeGrafter"/>
</dbReference>
<feature type="active site" description="Schiff-base intermediate with substrate" evidence="4">
    <location>
        <position position="169"/>
    </location>
</feature>
<reference evidence="7" key="1">
    <citation type="submission" date="2017-02" db="EMBL/GenBank/DDBJ databases">
        <title>Comparative genomics and description of representatives of a novel lineage of planctomycetes thriving in anoxic sediments.</title>
        <authorList>
            <person name="Spring S."/>
            <person name="Bunk B."/>
            <person name="Sproer C."/>
        </authorList>
    </citation>
    <scope>NUCLEOTIDE SEQUENCE [LARGE SCALE GENOMIC DNA]</scope>
    <source>
        <strain evidence="7">SM-Chi-D1</strain>
    </source>
</reference>
<dbReference type="PRINTS" id="PR00146">
    <property type="entry name" value="DHPICSNTHASE"/>
</dbReference>
<dbReference type="SMART" id="SM01130">
    <property type="entry name" value="DHDPS"/>
    <property type="match status" value="1"/>
</dbReference>
<keyword evidence="2" id="KW-0704">Schiff base</keyword>
<dbReference type="EMBL" id="CP019646">
    <property type="protein sequence ID" value="AQQ71154.1"/>
    <property type="molecule type" value="Genomic_DNA"/>
</dbReference>